<keyword evidence="2 3" id="KW-0408">Iron</keyword>
<dbReference type="PANTHER" id="PTHR47990">
    <property type="entry name" value="2-OXOGLUTARATE (2OG) AND FE(II)-DEPENDENT OXYGENASE SUPERFAMILY PROTEIN-RELATED"/>
    <property type="match status" value="1"/>
</dbReference>
<dbReference type="Proteomes" id="UP001633002">
    <property type="component" value="Unassembled WGS sequence"/>
</dbReference>
<feature type="region of interest" description="Disordered" evidence="4">
    <location>
        <begin position="1"/>
        <end position="31"/>
    </location>
</feature>
<keyword evidence="7" id="KW-1185">Reference proteome</keyword>
<dbReference type="Pfam" id="PF14226">
    <property type="entry name" value="DIOX_N"/>
    <property type="match status" value="1"/>
</dbReference>
<dbReference type="InterPro" id="IPR050231">
    <property type="entry name" value="Iron_ascorbate_oxido_reductase"/>
</dbReference>
<dbReference type="PROSITE" id="PS51471">
    <property type="entry name" value="FE2OG_OXY"/>
    <property type="match status" value="1"/>
</dbReference>
<dbReference type="SUPFAM" id="SSF51197">
    <property type="entry name" value="Clavaminate synthase-like"/>
    <property type="match status" value="1"/>
</dbReference>
<name>A0ABD3HDS9_9MARC</name>
<dbReference type="AlphaFoldDB" id="A0ABD3HDS9"/>
<dbReference type="InterPro" id="IPR044861">
    <property type="entry name" value="IPNS-like_FE2OG_OXY"/>
</dbReference>
<feature type="compositionally biased region" description="Polar residues" evidence="4">
    <location>
        <begin position="8"/>
        <end position="17"/>
    </location>
</feature>
<protein>
    <recommendedName>
        <fullName evidence="5">Fe2OG dioxygenase domain-containing protein</fullName>
    </recommendedName>
</protein>
<evidence type="ECO:0000259" key="5">
    <source>
        <dbReference type="PROSITE" id="PS51471"/>
    </source>
</evidence>
<reference evidence="6 7" key="1">
    <citation type="submission" date="2024-09" db="EMBL/GenBank/DDBJ databases">
        <title>Chromosome-scale assembly of Riccia sorocarpa.</title>
        <authorList>
            <person name="Paukszto L."/>
        </authorList>
    </citation>
    <scope>NUCLEOTIDE SEQUENCE [LARGE SCALE GENOMIC DNA]</scope>
    <source>
        <strain evidence="6">LP-2024</strain>
        <tissue evidence="6">Aerial parts of the thallus</tissue>
    </source>
</reference>
<dbReference type="GO" id="GO:0016491">
    <property type="term" value="F:oxidoreductase activity"/>
    <property type="evidence" value="ECO:0007669"/>
    <property type="project" value="UniProtKB-KW"/>
</dbReference>
<evidence type="ECO:0000313" key="7">
    <source>
        <dbReference type="Proteomes" id="UP001633002"/>
    </source>
</evidence>
<keyword evidence="1 3" id="KW-0479">Metal-binding</keyword>
<dbReference type="GO" id="GO:0046872">
    <property type="term" value="F:metal ion binding"/>
    <property type="evidence" value="ECO:0007669"/>
    <property type="project" value="UniProtKB-KW"/>
</dbReference>
<dbReference type="Pfam" id="PF03171">
    <property type="entry name" value="2OG-FeII_Oxy"/>
    <property type="match status" value="1"/>
</dbReference>
<evidence type="ECO:0000256" key="2">
    <source>
        <dbReference type="ARBA" id="ARBA00023004"/>
    </source>
</evidence>
<dbReference type="InterPro" id="IPR026992">
    <property type="entry name" value="DIOX_N"/>
</dbReference>
<gene>
    <name evidence="6" type="ORF">R1sor_014623</name>
</gene>
<evidence type="ECO:0000256" key="3">
    <source>
        <dbReference type="RuleBase" id="RU003682"/>
    </source>
</evidence>
<evidence type="ECO:0000313" key="6">
    <source>
        <dbReference type="EMBL" id="KAL3688314.1"/>
    </source>
</evidence>
<dbReference type="InterPro" id="IPR005123">
    <property type="entry name" value="Oxoglu/Fe-dep_dioxygenase_dom"/>
</dbReference>
<comment type="similarity">
    <text evidence="3">Belongs to the iron/ascorbate-dependent oxidoreductase family.</text>
</comment>
<dbReference type="EMBL" id="JBJQOH010000004">
    <property type="protein sequence ID" value="KAL3688314.1"/>
    <property type="molecule type" value="Genomic_DNA"/>
</dbReference>
<accession>A0ABD3HDS9</accession>
<sequence>MTIPEPPDSSTVTTENPDSYEKSKTAVSQQPVQLGVEQVDEIPEKWKVSPENRAVTSAFEFIDVPAIDLSLMETDRAELARKLRDAATRGHFCRIVNHDVPLELMKEIEIQGKKFFGQSIEVKSELVGRGDAVAYYTGNNTTEWRHSLHWAESFAMLLGPWNTVDLDVVKKCTAIWVTADDEFRKAFLKYLICLKSTTEKILQLFAEGLGLKSDFYSSVLEAGIAARWNYYPVCPEPDEVLGAHSHTDPQFLTFIQQDQVDGLQVQLDGQWYNVETVGGTLLMSISDLFQIWTNGLFKSVLHRVLVNRDVPRFSIAWVISVVHKQDLAPPEELIDEKHPRVYRDLTAMEYFQTMMTSRLEKATDPRVFNGQTIIDNFRI</sequence>
<proteinExistence type="inferred from homology"/>
<dbReference type="InterPro" id="IPR027443">
    <property type="entry name" value="IPNS-like_sf"/>
</dbReference>
<evidence type="ECO:0000256" key="1">
    <source>
        <dbReference type="ARBA" id="ARBA00022723"/>
    </source>
</evidence>
<keyword evidence="3" id="KW-0560">Oxidoreductase</keyword>
<feature type="domain" description="Fe2OG dioxygenase" evidence="5">
    <location>
        <begin position="215"/>
        <end position="320"/>
    </location>
</feature>
<evidence type="ECO:0000256" key="4">
    <source>
        <dbReference type="SAM" id="MobiDB-lite"/>
    </source>
</evidence>
<organism evidence="6 7">
    <name type="scientific">Riccia sorocarpa</name>
    <dbReference type="NCBI Taxonomy" id="122646"/>
    <lineage>
        <taxon>Eukaryota</taxon>
        <taxon>Viridiplantae</taxon>
        <taxon>Streptophyta</taxon>
        <taxon>Embryophyta</taxon>
        <taxon>Marchantiophyta</taxon>
        <taxon>Marchantiopsida</taxon>
        <taxon>Marchantiidae</taxon>
        <taxon>Marchantiales</taxon>
        <taxon>Ricciaceae</taxon>
        <taxon>Riccia</taxon>
    </lineage>
</organism>
<dbReference type="Gene3D" id="2.60.120.330">
    <property type="entry name" value="B-lactam Antibiotic, Isopenicillin N Synthase, Chain"/>
    <property type="match status" value="1"/>
</dbReference>
<comment type="caution">
    <text evidence="6">The sequence shown here is derived from an EMBL/GenBank/DDBJ whole genome shotgun (WGS) entry which is preliminary data.</text>
</comment>